<dbReference type="InterPro" id="IPR027359">
    <property type="entry name" value="Volt_channel_dom_sf"/>
</dbReference>
<dbReference type="GO" id="GO:0034702">
    <property type="term" value="C:monoatomic ion channel complex"/>
    <property type="evidence" value="ECO:0007669"/>
    <property type="project" value="UniProtKB-KW"/>
</dbReference>
<evidence type="ECO:0000256" key="6">
    <source>
        <dbReference type="ARBA" id="ARBA00022882"/>
    </source>
</evidence>
<keyword evidence="4" id="KW-1003">Cell membrane</keyword>
<name>A0AAD6MYE7_9EURO</name>
<evidence type="ECO:0000313" key="17">
    <source>
        <dbReference type="Proteomes" id="UP001215712"/>
    </source>
</evidence>
<protein>
    <recommendedName>
        <fullName evidence="2">Voltage-gated hydrogen channel 1</fullName>
    </recommendedName>
    <alternativeName>
        <fullName evidence="12">Hydrogen voltage-gated channel 1</fullName>
    </alternativeName>
</protein>
<evidence type="ECO:0000256" key="2">
    <source>
        <dbReference type="ARBA" id="ARBA00015897"/>
    </source>
</evidence>
<keyword evidence="5 14" id="KW-0812">Transmembrane</keyword>
<keyword evidence="3" id="KW-0813">Transport</keyword>
<dbReference type="Gene3D" id="1.20.120.350">
    <property type="entry name" value="Voltage-gated potassium channels. Chain C"/>
    <property type="match status" value="1"/>
</dbReference>
<dbReference type="Pfam" id="PF00520">
    <property type="entry name" value="Ion_trans"/>
    <property type="match status" value="1"/>
</dbReference>
<keyword evidence="8 13" id="KW-0175">Coiled coil</keyword>
<feature type="transmembrane region" description="Helical" evidence="14">
    <location>
        <begin position="53"/>
        <end position="76"/>
    </location>
</feature>
<dbReference type="GO" id="GO:0030171">
    <property type="term" value="F:voltage-gated proton channel activity"/>
    <property type="evidence" value="ECO:0007669"/>
    <property type="project" value="InterPro"/>
</dbReference>
<evidence type="ECO:0000256" key="5">
    <source>
        <dbReference type="ARBA" id="ARBA00022692"/>
    </source>
</evidence>
<reference evidence="16" key="1">
    <citation type="journal article" date="2023" name="IMA Fungus">
        <title>Comparative genomic study of the Penicillium genus elucidates a diverse pangenome and 15 lateral gene transfer events.</title>
        <authorList>
            <person name="Petersen C."/>
            <person name="Sorensen T."/>
            <person name="Nielsen M.R."/>
            <person name="Sondergaard T.E."/>
            <person name="Sorensen J.L."/>
            <person name="Fitzpatrick D.A."/>
            <person name="Frisvad J.C."/>
            <person name="Nielsen K.L."/>
        </authorList>
    </citation>
    <scope>NUCLEOTIDE SEQUENCE</scope>
    <source>
        <strain evidence="16">IBT 17514</strain>
    </source>
</reference>
<comment type="caution">
    <text evidence="16">The sequence shown here is derived from an EMBL/GenBank/DDBJ whole genome shotgun (WGS) entry which is preliminary data.</text>
</comment>
<dbReference type="AlphaFoldDB" id="A0AAD6MYE7"/>
<evidence type="ECO:0000256" key="8">
    <source>
        <dbReference type="ARBA" id="ARBA00023054"/>
    </source>
</evidence>
<evidence type="ECO:0000256" key="1">
    <source>
        <dbReference type="ARBA" id="ARBA00004651"/>
    </source>
</evidence>
<feature type="domain" description="Ion transport" evidence="15">
    <location>
        <begin position="49"/>
        <end position="174"/>
    </location>
</feature>
<feature type="coiled-coil region" evidence="13">
    <location>
        <begin position="173"/>
        <end position="200"/>
    </location>
</feature>
<reference evidence="16" key="2">
    <citation type="submission" date="2023-01" db="EMBL/GenBank/DDBJ databases">
        <authorList>
            <person name="Petersen C."/>
        </authorList>
    </citation>
    <scope>NUCLEOTIDE SEQUENCE</scope>
    <source>
        <strain evidence="16">IBT 17514</strain>
    </source>
</reference>
<evidence type="ECO:0000256" key="12">
    <source>
        <dbReference type="ARBA" id="ARBA00031989"/>
    </source>
</evidence>
<keyword evidence="7 14" id="KW-1133">Transmembrane helix</keyword>
<keyword evidence="6" id="KW-0851">Voltage-gated channel</keyword>
<keyword evidence="10 14" id="KW-0472">Membrane</keyword>
<feature type="transmembrane region" description="Helical" evidence="14">
    <location>
        <begin position="127"/>
        <end position="146"/>
    </location>
</feature>
<proteinExistence type="predicted"/>
<evidence type="ECO:0000259" key="15">
    <source>
        <dbReference type="Pfam" id="PF00520"/>
    </source>
</evidence>
<keyword evidence="17" id="KW-1185">Reference proteome</keyword>
<evidence type="ECO:0000313" key="16">
    <source>
        <dbReference type="EMBL" id="KAJ5732604.1"/>
    </source>
</evidence>
<dbReference type="Proteomes" id="UP001215712">
    <property type="component" value="Unassembled WGS sequence"/>
</dbReference>
<evidence type="ECO:0000256" key="11">
    <source>
        <dbReference type="ARBA" id="ARBA00023303"/>
    </source>
</evidence>
<evidence type="ECO:0000256" key="10">
    <source>
        <dbReference type="ARBA" id="ARBA00023136"/>
    </source>
</evidence>
<gene>
    <name evidence="16" type="ORF">N7493_004085</name>
</gene>
<evidence type="ECO:0000256" key="13">
    <source>
        <dbReference type="SAM" id="Coils"/>
    </source>
</evidence>
<keyword evidence="11" id="KW-0407">Ion channel</keyword>
<evidence type="ECO:0000256" key="9">
    <source>
        <dbReference type="ARBA" id="ARBA00023065"/>
    </source>
</evidence>
<feature type="transmembrane region" description="Helical" evidence="14">
    <location>
        <begin position="96"/>
        <end position="121"/>
    </location>
</feature>
<evidence type="ECO:0000256" key="3">
    <source>
        <dbReference type="ARBA" id="ARBA00022448"/>
    </source>
</evidence>
<dbReference type="EMBL" id="JAQJAN010000004">
    <property type="protein sequence ID" value="KAJ5732604.1"/>
    <property type="molecule type" value="Genomic_DNA"/>
</dbReference>
<dbReference type="InterPro" id="IPR031846">
    <property type="entry name" value="Hvcn1"/>
</dbReference>
<dbReference type="GO" id="GO:0005886">
    <property type="term" value="C:plasma membrane"/>
    <property type="evidence" value="ECO:0007669"/>
    <property type="project" value="UniProtKB-SubCell"/>
</dbReference>
<evidence type="ECO:0000256" key="14">
    <source>
        <dbReference type="SAM" id="Phobius"/>
    </source>
</evidence>
<sequence length="207" mass="23847">MSSVQQPLLGGQPRTRSTRIFQRYFPVPEVDEPRIEQCRRSARNFLSSRWGHYLILLLVSVDVCCTFADFLIQLHVCELKQTRFGADSGWEVTQDVLSISSLVISCLFMVELIVAALSFGMKYFSDWFHVFDSLVIIVAFTIEISLRGIGEELGSLVIVLRLWRVFQIIEELSSASEDSLEQYEQEIERLKVENSDLRDRLALTENF</sequence>
<dbReference type="InterPro" id="IPR005821">
    <property type="entry name" value="Ion_trans_dom"/>
</dbReference>
<evidence type="ECO:0000256" key="7">
    <source>
        <dbReference type="ARBA" id="ARBA00022989"/>
    </source>
</evidence>
<dbReference type="PANTHER" id="PTHR46480:SF1">
    <property type="entry name" value="VOLTAGE-GATED HYDROGEN CHANNEL 1"/>
    <property type="match status" value="1"/>
</dbReference>
<accession>A0AAD6MYE7</accession>
<evidence type="ECO:0000256" key="4">
    <source>
        <dbReference type="ARBA" id="ARBA00022475"/>
    </source>
</evidence>
<dbReference type="PANTHER" id="PTHR46480">
    <property type="entry name" value="F20B24.22"/>
    <property type="match status" value="1"/>
</dbReference>
<comment type="subcellular location">
    <subcellularLocation>
        <location evidence="1">Cell membrane</location>
        <topology evidence="1">Multi-pass membrane protein</topology>
    </subcellularLocation>
</comment>
<organism evidence="16 17">
    <name type="scientific">Penicillium malachiteum</name>
    <dbReference type="NCBI Taxonomy" id="1324776"/>
    <lineage>
        <taxon>Eukaryota</taxon>
        <taxon>Fungi</taxon>
        <taxon>Dikarya</taxon>
        <taxon>Ascomycota</taxon>
        <taxon>Pezizomycotina</taxon>
        <taxon>Eurotiomycetes</taxon>
        <taxon>Eurotiomycetidae</taxon>
        <taxon>Eurotiales</taxon>
        <taxon>Aspergillaceae</taxon>
        <taxon>Penicillium</taxon>
    </lineage>
</organism>
<keyword evidence="9" id="KW-0406">Ion transport</keyword>